<comment type="caution">
    <text evidence="2">The sequence shown here is derived from an EMBL/GenBank/DDBJ whole genome shotgun (WGS) entry which is preliminary data.</text>
</comment>
<reference evidence="2" key="1">
    <citation type="journal article" date="2023" name="Mol. Biol. Evol.">
        <title>Third-Generation Sequencing Reveals the Adaptive Role of the Epigenome in Three Deep-Sea Polychaetes.</title>
        <authorList>
            <person name="Perez M."/>
            <person name="Aroh O."/>
            <person name="Sun Y."/>
            <person name="Lan Y."/>
            <person name="Juniper S.K."/>
            <person name="Young C.R."/>
            <person name="Angers B."/>
            <person name="Qian P.Y."/>
        </authorList>
    </citation>
    <scope>NUCLEOTIDE SEQUENCE</scope>
    <source>
        <strain evidence="2">P08H-3</strain>
    </source>
</reference>
<dbReference type="GO" id="GO:0036122">
    <property type="term" value="F:BMP binding"/>
    <property type="evidence" value="ECO:0007669"/>
    <property type="project" value="TreeGrafter"/>
</dbReference>
<dbReference type="Proteomes" id="UP001208570">
    <property type="component" value="Unassembled WGS sequence"/>
</dbReference>
<dbReference type="GO" id="GO:0005615">
    <property type="term" value="C:extracellular space"/>
    <property type="evidence" value="ECO:0007669"/>
    <property type="project" value="TreeGrafter"/>
</dbReference>
<feature type="domain" description="VWFC" evidence="1">
    <location>
        <begin position="279"/>
        <end position="339"/>
    </location>
</feature>
<evidence type="ECO:0000313" key="2">
    <source>
        <dbReference type="EMBL" id="KAK2167849.1"/>
    </source>
</evidence>
<dbReference type="PROSITE" id="PS01208">
    <property type="entry name" value="VWFC_1"/>
    <property type="match status" value="2"/>
</dbReference>
<dbReference type="InterPro" id="IPR001007">
    <property type="entry name" value="VWF_dom"/>
</dbReference>
<dbReference type="PANTHER" id="PTHR46526">
    <property type="entry name" value="CHORDIN"/>
    <property type="match status" value="1"/>
</dbReference>
<dbReference type="SUPFAM" id="SSF57603">
    <property type="entry name" value="FnI-like domain"/>
    <property type="match status" value="2"/>
</dbReference>
<dbReference type="Gene3D" id="6.20.200.20">
    <property type="match status" value="2"/>
</dbReference>
<protein>
    <recommendedName>
        <fullName evidence="1">VWFC domain-containing protein</fullName>
    </recommendedName>
</protein>
<evidence type="ECO:0000313" key="3">
    <source>
        <dbReference type="Proteomes" id="UP001208570"/>
    </source>
</evidence>
<dbReference type="PROSITE" id="PS50184">
    <property type="entry name" value="VWFC_2"/>
    <property type="match status" value="2"/>
</dbReference>
<keyword evidence="3" id="KW-1185">Reference proteome</keyword>
<sequence>MTAEDYISIDITAETGQLLYWNTEHDDPESYDVTPAPRVVNSKMAQAALGYCPKPTFPLIPSLFIFQATMSGIPDKVSKIIMTTMSRAKKPFCEISGNSMRFNKHSLQYTGKGKCKRLPISAVSSLLRHQVAISVFTAADEKAVVAEGSISEILYNGNIEEVSDDPVLLVNNEINPSIIPLPVGLAWLTLSELCQLHYQVMGSEAELPDYLYSALHQGDARLVVFSTYKNVSQLSGQLRIKNRCNRQQARDKAIETKKLPVLDPDTVQDDPGVVSPIERQCMTDGNVYQDMDTWPDKPGSCKICSCKRKVVECHDVLCPNLTDCRTPVHIEGECCPQCKARDEVILTTDNKAVVRMYVYRNMYTHNNNNNNYYYYYCMIHLFPDLVDTSASCYYPGDKRKHFRGAIWHPYVPPFGFMPCAVCQCSERSGEVNCTRVMCPELTCPEEKAFLKSKTDCCKVCPEMIQGDIDEEGACMFRGHKHYNGTSWHPNVQPFGVMKCITCSCICPDEVMPSIAARSSK</sequence>
<feature type="domain" description="VWFC" evidence="1">
    <location>
        <begin position="390"/>
        <end position="461"/>
    </location>
</feature>
<accession>A0AAD9KAS8</accession>
<dbReference type="EMBL" id="JAODUP010000023">
    <property type="protein sequence ID" value="KAK2167849.1"/>
    <property type="molecule type" value="Genomic_DNA"/>
</dbReference>
<evidence type="ECO:0000259" key="1">
    <source>
        <dbReference type="PROSITE" id="PS50184"/>
    </source>
</evidence>
<gene>
    <name evidence="2" type="ORF">LSH36_23g07000</name>
</gene>
<dbReference type="PANTHER" id="PTHR46526:SF1">
    <property type="entry name" value="CHORDIN"/>
    <property type="match status" value="1"/>
</dbReference>
<dbReference type="InterPro" id="IPR052278">
    <property type="entry name" value="Chordin-like_regulators"/>
</dbReference>
<dbReference type="AlphaFoldDB" id="A0AAD9KAS8"/>
<dbReference type="SMART" id="SM00214">
    <property type="entry name" value="VWC"/>
    <property type="match status" value="2"/>
</dbReference>
<organism evidence="2 3">
    <name type="scientific">Paralvinella palmiformis</name>
    <dbReference type="NCBI Taxonomy" id="53620"/>
    <lineage>
        <taxon>Eukaryota</taxon>
        <taxon>Metazoa</taxon>
        <taxon>Spiralia</taxon>
        <taxon>Lophotrochozoa</taxon>
        <taxon>Annelida</taxon>
        <taxon>Polychaeta</taxon>
        <taxon>Sedentaria</taxon>
        <taxon>Canalipalpata</taxon>
        <taxon>Terebellida</taxon>
        <taxon>Terebelliformia</taxon>
        <taxon>Alvinellidae</taxon>
        <taxon>Paralvinella</taxon>
    </lineage>
</organism>
<name>A0AAD9KAS8_9ANNE</name>
<dbReference type="GO" id="GO:0030514">
    <property type="term" value="P:negative regulation of BMP signaling pathway"/>
    <property type="evidence" value="ECO:0007669"/>
    <property type="project" value="TreeGrafter"/>
</dbReference>
<dbReference type="Pfam" id="PF00093">
    <property type="entry name" value="VWC"/>
    <property type="match status" value="2"/>
</dbReference>
<proteinExistence type="predicted"/>
<dbReference type="GO" id="GO:0009953">
    <property type="term" value="P:dorsal/ventral pattern formation"/>
    <property type="evidence" value="ECO:0007669"/>
    <property type="project" value="TreeGrafter"/>
</dbReference>